<dbReference type="Proteomes" id="UP000054359">
    <property type="component" value="Unassembled WGS sequence"/>
</dbReference>
<dbReference type="AlphaFoldDB" id="A0A087URT9"/>
<dbReference type="EMBL" id="KK121262">
    <property type="protein sequence ID" value="KFM80078.1"/>
    <property type="molecule type" value="Genomic_DNA"/>
</dbReference>
<keyword evidence="1" id="KW-0812">Transmembrane</keyword>
<keyword evidence="1" id="KW-0472">Membrane</keyword>
<keyword evidence="1" id="KW-1133">Transmembrane helix</keyword>
<feature type="transmembrane region" description="Helical" evidence="1">
    <location>
        <begin position="12"/>
        <end position="32"/>
    </location>
</feature>
<evidence type="ECO:0000313" key="2">
    <source>
        <dbReference type="EMBL" id="KFM80078.1"/>
    </source>
</evidence>
<protein>
    <submittedName>
        <fullName evidence="2">Uncharacterized protein</fullName>
    </submittedName>
</protein>
<organism evidence="2 3">
    <name type="scientific">Stegodyphus mimosarum</name>
    <name type="common">African social velvet spider</name>
    <dbReference type="NCBI Taxonomy" id="407821"/>
    <lineage>
        <taxon>Eukaryota</taxon>
        <taxon>Metazoa</taxon>
        <taxon>Ecdysozoa</taxon>
        <taxon>Arthropoda</taxon>
        <taxon>Chelicerata</taxon>
        <taxon>Arachnida</taxon>
        <taxon>Araneae</taxon>
        <taxon>Araneomorphae</taxon>
        <taxon>Entelegynae</taxon>
        <taxon>Eresoidea</taxon>
        <taxon>Eresidae</taxon>
        <taxon>Stegodyphus</taxon>
    </lineage>
</organism>
<name>A0A087URT9_STEMI</name>
<keyword evidence="3" id="KW-1185">Reference proteome</keyword>
<feature type="non-terminal residue" evidence="2">
    <location>
        <position position="62"/>
    </location>
</feature>
<proteinExistence type="predicted"/>
<evidence type="ECO:0000313" key="3">
    <source>
        <dbReference type="Proteomes" id="UP000054359"/>
    </source>
</evidence>
<evidence type="ECO:0000256" key="1">
    <source>
        <dbReference type="SAM" id="Phobius"/>
    </source>
</evidence>
<accession>A0A087URT9</accession>
<reference evidence="2 3" key="1">
    <citation type="submission" date="2013-11" db="EMBL/GenBank/DDBJ databases">
        <title>Genome sequencing of Stegodyphus mimosarum.</title>
        <authorList>
            <person name="Bechsgaard J."/>
        </authorList>
    </citation>
    <scope>NUCLEOTIDE SEQUENCE [LARGE SCALE GENOMIC DNA]</scope>
</reference>
<sequence>MLTSNGNKLISMITEASFGFVTLLFQALQIYSAMKSDRLISRTTISFRTNLCFMMLKSSSTR</sequence>
<gene>
    <name evidence="2" type="ORF">X975_23843</name>
</gene>